<reference evidence="1" key="1">
    <citation type="submission" date="2021-01" db="EMBL/GenBank/DDBJ databases">
        <authorList>
            <person name="Corre E."/>
            <person name="Pelletier E."/>
            <person name="Niang G."/>
            <person name="Scheremetjew M."/>
            <person name="Finn R."/>
            <person name="Kale V."/>
            <person name="Holt S."/>
            <person name="Cochrane G."/>
            <person name="Meng A."/>
            <person name="Brown T."/>
            <person name="Cohen L."/>
        </authorList>
    </citation>
    <scope>NUCLEOTIDE SEQUENCE</scope>
    <source>
        <strain evidence="1">NIES-381</strain>
    </source>
</reference>
<dbReference type="EMBL" id="HBGA01047703">
    <property type="protein sequence ID" value="CAD9006415.1"/>
    <property type="molecule type" value="Transcribed_RNA"/>
</dbReference>
<gene>
    <name evidence="1" type="ORF">EGYM00392_LOCUS17505</name>
</gene>
<name>A0A7S1IAI7_9EUGL</name>
<sequence length="134" mass="14130">MCAAEPFCTQTTPFIAPQQFNTLAAVGKSAEPNGLISTYSPFTTLSHPEPQSVILLARLAIHKFAAFRFSRLQASGLVCIQSQKLSSQFQTAFLSAACRATGSVGVGWCLLPRGLVLTAPPIAPHGPCATAARK</sequence>
<protein>
    <submittedName>
        <fullName evidence="1">Uncharacterized protein</fullName>
    </submittedName>
</protein>
<evidence type="ECO:0000313" key="1">
    <source>
        <dbReference type="EMBL" id="CAD9006415.1"/>
    </source>
</evidence>
<dbReference type="AlphaFoldDB" id="A0A7S1IAI7"/>
<proteinExistence type="predicted"/>
<organism evidence="1">
    <name type="scientific">Eutreptiella gymnastica</name>
    <dbReference type="NCBI Taxonomy" id="73025"/>
    <lineage>
        <taxon>Eukaryota</taxon>
        <taxon>Discoba</taxon>
        <taxon>Euglenozoa</taxon>
        <taxon>Euglenida</taxon>
        <taxon>Spirocuta</taxon>
        <taxon>Euglenophyceae</taxon>
        <taxon>Eutreptiales</taxon>
        <taxon>Eutreptiaceae</taxon>
        <taxon>Eutreptiella</taxon>
    </lineage>
</organism>
<accession>A0A7S1IAI7</accession>